<comment type="pathway">
    <text evidence="1 8">One-carbon metabolism; tetrahydrofolate interconversion.</text>
</comment>
<evidence type="ECO:0000256" key="1">
    <source>
        <dbReference type="ARBA" id="ARBA00004777"/>
    </source>
</evidence>
<evidence type="ECO:0000313" key="9">
    <source>
        <dbReference type="EMBL" id="PWN01647.1"/>
    </source>
</evidence>
<evidence type="ECO:0000256" key="5">
    <source>
        <dbReference type="ARBA" id="ARBA00022840"/>
    </source>
</evidence>
<reference evidence="9 10" key="1">
    <citation type="submission" date="2018-05" db="EMBL/GenBank/DDBJ databases">
        <title>Nocardioides silvaticus genome.</title>
        <authorList>
            <person name="Li C."/>
            <person name="Wang G."/>
        </authorList>
    </citation>
    <scope>NUCLEOTIDE SEQUENCE [LARGE SCALE GENOMIC DNA]</scope>
    <source>
        <strain evidence="9 10">CCTCC AB 2018079</strain>
    </source>
</reference>
<dbReference type="UniPathway" id="UPA00193"/>
<dbReference type="GO" id="GO:0004329">
    <property type="term" value="F:formate-tetrahydrofolate ligase activity"/>
    <property type="evidence" value="ECO:0007669"/>
    <property type="project" value="UniProtKB-UniRule"/>
</dbReference>
<organism evidence="9 10">
    <name type="scientific">Nocardioides silvaticus</name>
    <dbReference type="NCBI Taxonomy" id="2201891"/>
    <lineage>
        <taxon>Bacteria</taxon>
        <taxon>Bacillati</taxon>
        <taxon>Actinomycetota</taxon>
        <taxon>Actinomycetes</taxon>
        <taxon>Propionibacteriales</taxon>
        <taxon>Nocardioidaceae</taxon>
        <taxon>Nocardioides</taxon>
    </lineage>
</organism>
<dbReference type="FunFam" id="3.10.410.10:FF:000001">
    <property type="entry name" value="Putative formate--tetrahydrofolate ligase"/>
    <property type="match status" value="1"/>
</dbReference>
<dbReference type="PROSITE" id="PS00721">
    <property type="entry name" value="FTHFS_1"/>
    <property type="match status" value="1"/>
</dbReference>
<evidence type="ECO:0000256" key="6">
    <source>
        <dbReference type="ARBA" id="ARBA00049033"/>
    </source>
</evidence>
<dbReference type="InterPro" id="IPR020628">
    <property type="entry name" value="Formate_THF_ligase_CS"/>
</dbReference>
<dbReference type="CDD" id="cd00477">
    <property type="entry name" value="FTHFS"/>
    <property type="match status" value="1"/>
</dbReference>
<dbReference type="NCBIfam" id="NF010030">
    <property type="entry name" value="PRK13505.1"/>
    <property type="match status" value="1"/>
</dbReference>
<evidence type="ECO:0000313" key="10">
    <source>
        <dbReference type="Proteomes" id="UP000245507"/>
    </source>
</evidence>
<evidence type="ECO:0000256" key="7">
    <source>
        <dbReference type="ARBA" id="ARBA00061363"/>
    </source>
</evidence>
<dbReference type="EMBL" id="QGDD01000008">
    <property type="protein sequence ID" value="PWN01647.1"/>
    <property type="molecule type" value="Genomic_DNA"/>
</dbReference>
<evidence type="ECO:0000256" key="2">
    <source>
        <dbReference type="ARBA" id="ARBA00022563"/>
    </source>
</evidence>
<evidence type="ECO:0000256" key="4">
    <source>
        <dbReference type="ARBA" id="ARBA00022741"/>
    </source>
</evidence>
<protein>
    <recommendedName>
        <fullName evidence="8">Formate--tetrahydrofolate ligase</fullName>
        <ecNumber evidence="8">6.3.4.3</ecNumber>
    </recommendedName>
    <alternativeName>
        <fullName evidence="8">Formyltetrahydrofolate synthetase</fullName>
        <shortName evidence="8">FHS</shortName>
        <shortName evidence="8">FTHFS</shortName>
    </alternativeName>
</protein>
<comment type="catalytic activity">
    <reaction evidence="6 8">
        <text>(6S)-5,6,7,8-tetrahydrofolate + formate + ATP = (6R)-10-formyltetrahydrofolate + ADP + phosphate</text>
        <dbReference type="Rhea" id="RHEA:20221"/>
        <dbReference type="ChEBI" id="CHEBI:15740"/>
        <dbReference type="ChEBI" id="CHEBI:30616"/>
        <dbReference type="ChEBI" id="CHEBI:43474"/>
        <dbReference type="ChEBI" id="CHEBI:57453"/>
        <dbReference type="ChEBI" id="CHEBI:195366"/>
        <dbReference type="ChEBI" id="CHEBI:456216"/>
        <dbReference type="EC" id="6.3.4.3"/>
    </reaction>
</comment>
<dbReference type="HAMAP" id="MF_01543">
    <property type="entry name" value="FTHFS"/>
    <property type="match status" value="1"/>
</dbReference>
<name>A0A316TBG5_9ACTN</name>
<evidence type="ECO:0000256" key="8">
    <source>
        <dbReference type="HAMAP-Rule" id="MF_01543"/>
    </source>
</evidence>
<dbReference type="InterPro" id="IPR027417">
    <property type="entry name" value="P-loop_NTPase"/>
</dbReference>
<dbReference type="RefSeq" id="WP_109695778.1">
    <property type="nucleotide sequence ID" value="NZ_QGDD01000008.1"/>
</dbReference>
<accession>A0A316TBG5</accession>
<keyword evidence="4 8" id="KW-0547">Nucleotide-binding</keyword>
<dbReference type="GO" id="GO:0005524">
    <property type="term" value="F:ATP binding"/>
    <property type="evidence" value="ECO:0007669"/>
    <property type="project" value="UniProtKB-UniRule"/>
</dbReference>
<dbReference type="PROSITE" id="PS00722">
    <property type="entry name" value="FTHFS_2"/>
    <property type="match status" value="1"/>
</dbReference>
<dbReference type="GO" id="GO:0035999">
    <property type="term" value="P:tetrahydrofolate interconversion"/>
    <property type="evidence" value="ECO:0007669"/>
    <property type="project" value="UniProtKB-UniRule"/>
</dbReference>
<comment type="similarity">
    <text evidence="7 8">Belongs to the formate--tetrahydrofolate ligase family.</text>
</comment>
<dbReference type="EC" id="6.3.4.3" evidence="8"/>
<dbReference type="AlphaFoldDB" id="A0A316TBG5"/>
<gene>
    <name evidence="8" type="primary">fhs</name>
    <name evidence="9" type="ORF">DJ010_16510</name>
</gene>
<dbReference type="InterPro" id="IPR000559">
    <property type="entry name" value="Formate_THF_ligase"/>
</dbReference>
<dbReference type="FunFam" id="3.30.1510.10:FF:000001">
    <property type="entry name" value="Formate--tetrahydrofolate ligase"/>
    <property type="match status" value="1"/>
</dbReference>
<dbReference type="Proteomes" id="UP000245507">
    <property type="component" value="Unassembled WGS sequence"/>
</dbReference>
<keyword evidence="10" id="KW-1185">Reference proteome</keyword>
<dbReference type="Gene3D" id="3.10.410.10">
    <property type="entry name" value="Formyltetrahydrofolate synthetase, domain 3"/>
    <property type="match status" value="1"/>
</dbReference>
<feature type="binding site" evidence="8">
    <location>
        <begin position="66"/>
        <end position="73"/>
    </location>
    <ligand>
        <name>ATP</name>
        <dbReference type="ChEBI" id="CHEBI:30616"/>
    </ligand>
</feature>
<dbReference type="Gene3D" id="3.40.50.300">
    <property type="entry name" value="P-loop containing nucleotide triphosphate hydrolases"/>
    <property type="match status" value="1"/>
</dbReference>
<keyword evidence="2 8" id="KW-0554">One-carbon metabolism</keyword>
<dbReference type="Pfam" id="PF01268">
    <property type="entry name" value="FTHFS"/>
    <property type="match status" value="1"/>
</dbReference>
<sequence length="559" mass="59196">MLSDIEIADAAELRPVVDVAKEALGIDPAHLVPYGHHKAKVDLGYLQSLDDRPLGKLILMTAMSPTPAGEGKTTTTVGLADALSALGLSSMACLREPSMGPVFGMKGGAAGGGYAQVVPMTDINLHFTGDFAALAAANNLLAALIDNHLQHGNTLGIDVRSVDWKRVLDLNDRALRDVVVGLGGTPNGYPREDGFDIVVASELMAIFCLTESWADLKRRIGDIVIGYTRDKTPVTARELDAHGAMAVLLRDALAPNLVQTLEHTPAFVHGGPFANIAHGCSSVVATRAALRLADYVVTEAGFGADLGAEKFVDIKCRKSGLRPDAAVVVATVRALKFHGGVEVPDLASEDLGAIERGMENLARHLRNVREVYGIPCVVALNRFPGDTDAEVARVVELVEALGVRTYPATHFADGGAGATDLANGVLKLLENAEGLKFSFTYPDELPLKEKAETIAHRLYGASIVTWDNKAKRRIERLEKDGYGGLPVCIAKTQYSFSTDATLRGAPTGHDLHVREVRLSAGAGFVVLVCGDVMTMPGLPVTPAAARIDLLDDGTIVGLS</sequence>
<evidence type="ECO:0000256" key="3">
    <source>
        <dbReference type="ARBA" id="ARBA00022598"/>
    </source>
</evidence>
<comment type="caution">
    <text evidence="9">The sequence shown here is derived from an EMBL/GenBank/DDBJ whole genome shotgun (WGS) entry which is preliminary data.</text>
</comment>
<proteinExistence type="inferred from homology"/>
<dbReference type="SUPFAM" id="SSF52540">
    <property type="entry name" value="P-loop containing nucleoside triphosphate hydrolases"/>
    <property type="match status" value="1"/>
</dbReference>
<dbReference type="OrthoDB" id="9761733at2"/>
<keyword evidence="3 8" id="KW-0436">Ligase</keyword>
<keyword evidence="5 8" id="KW-0067">ATP-binding</keyword>
<dbReference type="Gene3D" id="3.30.1510.10">
    <property type="entry name" value="Domain 2, N(10)-formyltetrahydrofolate synthetase"/>
    <property type="match status" value="1"/>
</dbReference>